<proteinExistence type="predicted"/>
<dbReference type="EMBL" id="CM042023">
    <property type="protein sequence ID" value="KAI3813310.1"/>
    <property type="molecule type" value="Genomic_DNA"/>
</dbReference>
<organism evidence="1 2">
    <name type="scientific">Smallanthus sonchifolius</name>
    <dbReference type="NCBI Taxonomy" id="185202"/>
    <lineage>
        <taxon>Eukaryota</taxon>
        <taxon>Viridiplantae</taxon>
        <taxon>Streptophyta</taxon>
        <taxon>Embryophyta</taxon>
        <taxon>Tracheophyta</taxon>
        <taxon>Spermatophyta</taxon>
        <taxon>Magnoliopsida</taxon>
        <taxon>eudicotyledons</taxon>
        <taxon>Gunneridae</taxon>
        <taxon>Pentapetalae</taxon>
        <taxon>asterids</taxon>
        <taxon>campanulids</taxon>
        <taxon>Asterales</taxon>
        <taxon>Asteraceae</taxon>
        <taxon>Asteroideae</taxon>
        <taxon>Heliantheae alliance</taxon>
        <taxon>Millerieae</taxon>
        <taxon>Smallanthus</taxon>
    </lineage>
</organism>
<reference evidence="1 2" key="2">
    <citation type="journal article" date="2022" name="Mol. Ecol. Resour.">
        <title>The genomes of chicory, endive, great burdock and yacon provide insights into Asteraceae paleo-polyploidization history and plant inulin production.</title>
        <authorList>
            <person name="Fan W."/>
            <person name="Wang S."/>
            <person name="Wang H."/>
            <person name="Wang A."/>
            <person name="Jiang F."/>
            <person name="Liu H."/>
            <person name="Zhao H."/>
            <person name="Xu D."/>
            <person name="Zhang Y."/>
        </authorList>
    </citation>
    <scope>NUCLEOTIDE SEQUENCE [LARGE SCALE GENOMIC DNA]</scope>
    <source>
        <strain evidence="2">cv. Yunnan</strain>
        <tissue evidence="1">Leaves</tissue>
    </source>
</reference>
<name>A0ACB9J0L6_9ASTR</name>
<dbReference type="Proteomes" id="UP001056120">
    <property type="component" value="Linkage Group LG06"/>
</dbReference>
<keyword evidence="2" id="KW-1185">Reference proteome</keyword>
<comment type="caution">
    <text evidence="1">The sequence shown here is derived from an EMBL/GenBank/DDBJ whole genome shotgun (WGS) entry which is preliminary data.</text>
</comment>
<evidence type="ECO:0000313" key="1">
    <source>
        <dbReference type="EMBL" id="KAI3813310.1"/>
    </source>
</evidence>
<gene>
    <name evidence="1" type="ORF">L1987_18030</name>
</gene>
<evidence type="ECO:0000313" key="2">
    <source>
        <dbReference type="Proteomes" id="UP001056120"/>
    </source>
</evidence>
<reference evidence="2" key="1">
    <citation type="journal article" date="2022" name="Mol. Ecol. Resour.">
        <title>The genomes of chicory, endive, great burdock and yacon provide insights into Asteraceae palaeo-polyploidization history and plant inulin production.</title>
        <authorList>
            <person name="Fan W."/>
            <person name="Wang S."/>
            <person name="Wang H."/>
            <person name="Wang A."/>
            <person name="Jiang F."/>
            <person name="Liu H."/>
            <person name="Zhao H."/>
            <person name="Xu D."/>
            <person name="Zhang Y."/>
        </authorList>
    </citation>
    <scope>NUCLEOTIDE SEQUENCE [LARGE SCALE GENOMIC DNA]</scope>
    <source>
        <strain evidence="2">cv. Yunnan</strain>
    </source>
</reference>
<sequence>MVVLAPEQNHRVPMTPLLSFRHAVIHLLLDTIPSCPSHVHRHSPSHRSSRVPFTGSEAWTRSFGYKVVDEWRQWLVDGQVSGFVQGYDNNLTFLTIKLCHTYIGLMLGFNNEPV</sequence>
<accession>A0ACB9J0L6</accession>
<protein>
    <submittedName>
        <fullName evidence="1">Uncharacterized protein</fullName>
    </submittedName>
</protein>